<keyword evidence="1" id="KW-0472">Membrane</keyword>
<proteinExistence type="predicted"/>
<keyword evidence="1" id="KW-1133">Transmembrane helix</keyword>
<keyword evidence="1" id="KW-0812">Transmembrane</keyword>
<name>A0A8S5TSC2_9CAUD</name>
<dbReference type="EMBL" id="BK015918">
    <property type="protein sequence ID" value="DAF85105.1"/>
    <property type="molecule type" value="Genomic_DNA"/>
</dbReference>
<organism evidence="2">
    <name type="scientific">Siphoviridae sp. ctxdc10</name>
    <dbReference type="NCBI Taxonomy" id="2825740"/>
    <lineage>
        <taxon>Viruses</taxon>
        <taxon>Duplodnaviria</taxon>
        <taxon>Heunggongvirae</taxon>
        <taxon>Uroviricota</taxon>
        <taxon>Caudoviricetes</taxon>
    </lineage>
</organism>
<accession>A0A8S5TSC2</accession>
<sequence>MIVLCIILVLIAILSLIICVLALRAIYRQYEQKSNPILIAQGVLLVLLNMINCACVVASINKVFQ</sequence>
<evidence type="ECO:0000313" key="2">
    <source>
        <dbReference type="EMBL" id="DAF85105.1"/>
    </source>
</evidence>
<evidence type="ECO:0000256" key="1">
    <source>
        <dbReference type="SAM" id="Phobius"/>
    </source>
</evidence>
<protein>
    <submittedName>
        <fullName evidence="2">Uncharacterized protein</fullName>
    </submittedName>
</protein>
<feature type="transmembrane region" description="Helical" evidence="1">
    <location>
        <begin position="38"/>
        <end position="60"/>
    </location>
</feature>
<feature type="transmembrane region" description="Helical" evidence="1">
    <location>
        <begin position="6"/>
        <end position="26"/>
    </location>
</feature>
<reference evidence="2" key="1">
    <citation type="journal article" date="2021" name="Proc. Natl. Acad. Sci. U.S.A.">
        <title>A Catalog of Tens of Thousands of Viruses from Human Metagenomes Reveals Hidden Associations with Chronic Diseases.</title>
        <authorList>
            <person name="Tisza M.J."/>
            <person name="Buck C.B."/>
        </authorList>
    </citation>
    <scope>NUCLEOTIDE SEQUENCE</scope>
    <source>
        <strain evidence="2">Ctxdc10</strain>
    </source>
</reference>